<dbReference type="OrthoDB" id="8111384at2"/>
<dbReference type="InterPro" id="IPR011852">
    <property type="entry name" value="TRAP_TAXI"/>
</dbReference>
<evidence type="ECO:0000313" key="2">
    <source>
        <dbReference type="EMBL" id="CTQ31866.1"/>
    </source>
</evidence>
<dbReference type="PROSITE" id="PS51318">
    <property type="entry name" value="TAT"/>
    <property type="match status" value="1"/>
</dbReference>
<accession>A0A0M6XL42</accession>
<feature type="chain" id="PRO_5005806991" evidence="1">
    <location>
        <begin position="34"/>
        <end position="346"/>
    </location>
</feature>
<feature type="signal peptide" evidence="1">
    <location>
        <begin position="1"/>
        <end position="33"/>
    </location>
</feature>
<protein>
    <submittedName>
        <fullName evidence="2">TRAP transporter solute receptor, TAXI family</fullName>
    </submittedName>
</protein>
<dbReference type="EMBL" id="CXPG01000012">
    <property type="protein sequence ID" value="CTQ31866.1"/>
    <property type="molecule type" value="Genomic_DNA"/>
</dbReference>
<name>A0A0M6XL42_9RHOB</name>
<keyword evidence="2" id="KW-0675">Receptor</keyword>
<keyword evidence="3" id="KW-1185">Reference proteome</keyword>
<keyword evidence="1" id="KW-0732">Signal</keyword>
<evidence type="ECO:0000256" key="1">
    <source>
        <dbReference type="SAM" id="SignalP"/>
    </source>
</evidence>
<sequence length="346" mass="37050">MTQETTRLTRRRLLAAGAAAGAMTMAGAGPALAREILRMSTLGPGTSPNLVMTAFSNIVNRRLPEYEIQLNSTGAATRHIIEVARGNMAFCMGSPVLTALLRKQAAMYAKIDQAPEWATHLRTVLNFPMGLYHIVVYAGSGIETLGGVRGKRVFLGPPGSAAYATMAQLFENVAGLIPGKDFQVVNLGWDAATSSFQDGNLDVYCNPTNAPSPALTQIAVMNPIRFLGIPDEELESEPVQALTGRPGFRVAQLRAGTYGENQVNPRDVNTLSVTVGIITNEWQDEEMIRRMVLVFYEGVADMAASAPWMAEITPEAAVQDINLALHPGALSALQELGVTIPEAARG</sequence>
<dbReference type="SUPFAM" id="SSF53850">
    <property type="entry name" value="Periplasmic binding protein-like II"/>
    <property type="match status" value="1"/>
</dbReference>
<dbReference type="InterPro" id="IPR006311">
    <property type="entry name" value="TAT_signal"/>
</dbReference>
<dbReference type="NCBIfam" id="TIGR02122">
    <property type="entry name" value="TRAP_TAXI"/>
    <property type="match status" value="1"/>
</dbReference>
<gene>
    <name evidence="2" type="ORF">JAN5088_00625</name>
</gene>
<dbReference type="Gene3D" id="3.40.190.10">
    <property type="entry name" value="Periplasmic binding protein-like II"/>
    <property type="match status" value="2"/>
</dbReference>
<dbReference type="PANTHER" id="PTHR42941">
    <property type="entry name" value="SLL1037 PROTEIN"/>
    <property type="match status" value="1"/>
</dbReference>
<reference evidence="2 3" key="1">
    <citation type="submission" date="2015-07" db="EMBL/GenBank/DDBJ databases">
        <authorList>
            <person name="Noorani M."/>
        </authorList>
    </citation>
    <scope>NUCLEOTIDE SEQUENCE [LARGE SCALE GENOMIC DNA]</scope>
    <source>
        <strain evidence="2 3">CECT 5088</strain>
    </source>
</reference>
<proteinExistence type="predicted"/>
<evidence type="ECO:0000313" key="3">
    <source>
        <dbReference type="Proteomes" id="UP000048908"/>
    </source>
</evidence>
<dbReference type="AlphaFoldDB" id="A0A0M6XL42"/>
<dbReference type="Pfam" id="PF16868">
    <property type="entry name" value="NMT1_3"/>
    <property type="match status" value="1"/>
</dbReference>
<dbReference type="STRING" id="282197.SAMN04488517_1155"/>
<dbReference type="RefSeq" id="WP_055681344.1">
    <property type="nucleotide sequence ID" value="NZ_CXPG01000012.1"/>
</dbReference>
<organism evidence="2 3">
    <name type="scientific">Jannaschia rubra</name>
    <dbReference type="NCBI Taxonomy" id="282197"/>
    <lineage>
        <taxon>Bacteria</taxon>
        <taxon>Pseudomonadati</taxon>
        <taxon>Pseudomonadota</taxon>
        <taxon>Alphaproteobacteria</taxon>
        <taxon>Rhodobacterales</taxon>
        <taxon>Roseobacteraceae</taxon>
        <taxon>Jannaschia</taxon>
    </lineage>
</organism>
<dbReference type="Proteomes" id="UP000048908">
    <property type="component" value="Unassembled WGS sequence"/>
</dbReference>
<dbReference type="PANTHER" id="PTHR42941:SF1">
    <property type="entry name" value="SLL1037 PROTEIN"/>
    <property type="match status" value="1"/>
</dbReference>